<gene>
    <name evidence="1" type="ORF">MMG00_00195</name>
</gene>
<dbReference type="InterPro" id="IPR032710">
    <property type="entry name" value="NTF2-like_dom_sf"/>
</dbReference>
<reference evidence="1 2" key="1">
    <citation type="submission" date="2022-03" db="EMBL/GenBank/DDBJ databases">
        <title>Ignatzschineria rhizosphaerae HR5S32.</title>
        <authorList>
            <person name="Sun J.Q."/>
            <person name="Feng J.Y."/>
        </authorList>
    </citation>
    <scope>NUCLEOTIDE SEQUENCE [LARGE SCALE GENOMIC DNA]</scope>
    <source>
        <strain evidence="1 2">HR5S32</strain>
    </source>
</reference>
<evidence type="ECO:0008006" key="3">
    <source>
        <dbReference type="Google" id="ProtNLM"/>
    </source>
</evidence>
<keyword evidence="2" id="KW-1185">Reference proteome</keyword>
<dbReference type="Proteomes" id="UP000829542">
    <property type="component" value="Chromosome"/>
</dbReference>
<dbReference type="Gene3D" id="3.10.450.50">
    <property type="match status" value="1"/>
</dbReference>
<evidence type="ECO:0000313" key="1">
    <source>
        <dbReference type="EMBL" id="UNM96345.1"/>
    </source>
</evidence>
<dbReference type="EMBL" id="CP093379">
    <property type="protein sequence ID" value="UNM96345.1"/>
    <property type="molecule type" value="Genomic_DNA"/>
</dbReference>
<accession>A0ABY3X6D5</accession>
<dbReference type="RefSeq" id="WP_242149750.1">
    <property type="nucleotide sequence ID" value="NZ_CP093379.1"/>
</dbReference>
<proteinExistence type="predicted"/>
<dbReference type="SUPFAM" id="SSF54427">
    <property type="entry name" value="NTF2-like"/>
    <property type="match status" value="1"/>
</dbReference>
<evidence type="ECO:0000313" key="2">
    <source>
        <dbReference type="Proteomes" id="UP000829542"/>
    </source>
</evidence>
<organism evidence="1 2">
    <name type="scientific">Ignatzschineria rhizosphaerae</name>
    <dbReference type="NCBI Taxonomy" id="2923279"/>
    <lineage>
        <taxon>Bacteria</taxon>
        <taxon>Pseudomonadati</taxon>
        <taxon>Pseudomonadota</taxon>
        <taxon>Gammaproteobacteria</taxon>
        <taxon>Cardiobacteriales</taxon>
        <taxon>Ignatzschineriaceae</taxon>
        <taxon>Ignatzschineria</taxon>
    </lineage>
</organism>
<sequence>MTQKQTAIQSVIDIHDLIEQVFTTNHSQALQSLIASFHPDFKMIAMNGTKVSLTDVAQLFTQKQDSRPSLKITIQDIEVISKCENIVWLRYQENHYENGDLKSAPHQRLSTAGIIVEGTKWQWLYLHETEIQKC</sequence>
<name>A0ABY3X6D5_9GAMM</name>
<protein>
    <recommendedName>
        <fullName evidence="3">DUF4440 domain-containing protein</fullName>
    </recommendedName>
</protein>